<feature type="region of interest" description="Disordered" evidence="1">
    <location>
        <begin position="24"/>
        <end position="45"/>
    </location>
</feature>
<name>A0A1V0SEB8_9VIRU</name>
<feature type="non-terminal residue" evidence="2">
    <location>
        <position position="1"/>
    </location>
</feature>
<evidence type="ECO:0000313" key="2">
    <source>
        <dbReference type="EMBL" id="ARF10056.1"/>
    </source>
</evidence>
<proteinExistence type="predicted"/>
<accession>A0A1V0SEB8</accession>
<protein>
    <submittedName>
        <fullName evidence="2">Uncharacterized protein</fullName>
    </submittedName>
</protein>
<sequence length="45" mass="4882">PIKDTCDYVNVSRIHQFIITNTPKNGGKKCPSKSIMSGKPDSGCD</sequence>
<organism evidence="2">
    <name type="scientific">Indivirus ILV1</name>
    <dbReference type="NCBI Taxonomy" id="1977633"/>
    <lineage>
        <taxon>Viruses</taxon>
        <taxon>Varidnaviria</taxon>
        <taxon>Bamfordvirae</taxon>
        <taxon>Nucleocytoviricota</taxon>
        <taxon>Megaviricetes</taxon>
        <taxon>Imitervirales</taxon>
        <taxon>Mimiviridae</taxon>
        <taxon>Klosneuvirinae</taxon>
        <taxon>Indivirus</taxon>
    </lineage>
</organism>
<gene>
    <name evidence="2" type="ORF">Indivirus_10_16</name>
</gene>
<reference evidence="2" key="1">
    <citation type="journal article" date="2017" name="Science">
        <title>Giant viruses with an expanded complement of translation system components.</title>
        <authorList>
            <person name="Schulz F."/>
            <person name="Yutin N."/>
            <person name="Ivanova N.N."/>
            <person name="Ortega D.R."/>
            <person name="Lee T.K."/>
            <person name="Vierheilig J."/>
            <person name="Daims H."/>
            <person name="Horn M."/>
            <person name="Wagner M."/>
            <person name="Jensen G.J."/>
            <person name="Kyrpides N.C."/>
            <person name="Koonin E.V."/>
            <person name="Woyke T."/>
        </authorList>
    </citation>
    <scope>NUCLEOTIDE SEQUENCE</scope>
    <source>
        <strain evidence="2">ILV1</strain>
    </source>
</reference>
<dbReference type="EMBL" id="KY684094">
    <property type="protein sequence ID" value="ARF10056.1"/>
    <property type="molecule type" value="Genomic_DNA"/>
</dbReference>
<evidence type="ECO:0000256" key="1">
    <source>
        <dbReference type="SAM" id="MobiDB-lite"/>
    </source>
</evidence>